<gene>
    <name evidence="2" type="ORF">K9W46_11730</name>
</gene>
<proteinExistence type="predicted"/>
<accession>A0A9Y1FMT4</accession>
<dbReference type="Pfam" id="PF02852">
    <property type="entry name" value="Pyr_redox_dim"/>
    <property type="match status" value="1"/>
</dbReference>
<dbReference type="InterPro" id="IPR004099">
    <property type="entry name" value="Pyr_nucl-diS_OxRdtase_dimer"/>
</dbReference>
<protein>
    <recommendedName>
        <fullName evidence="1">Pyridine nucleotide-disulphide oxidoreductase dimerisation domain-containing protein</fullName>
    </recommendedName>
</protein>
<dbReference type="InterPro" id="IPR016156">
    <property type="entry name" value="FAD/NAD-linked_Rdtase_dimer_sf"/>
</dbReference>
<dbReference type="Proteomes" id="UP001200513">
    <property type="component" value="Chromosome"/>
</dbReference>
<dbReference type="SUPFAM" id="SSF55424">
    <property type="entry name" value="FAD/NAD-linked reductases, dimerisation (C-terminal) domain"/>
    <property type="match status" value="1"/>
</dbReference>
<dbReference type="AlphaFoldDB" id="A0A9Y1FMT4"/>
<organism evidence="2">
    <name type="scientific">Candidatus Heimdallarchaeum endolithica</name>
    <dbReference type="NCBI Taxonomy" id="2876572"/>
    <lineage>
        <taxon>Archaea</taxon>
        <taxon>Promethearchaeati</taxon>
        <taxon>Candidatus Heimdallarchaeota</taxon>
        <taxon>Candidatus Heimdallarchaeia (ex Rinke et al. 2021) (nom. nud.)</taxon>
        <taxon>Candidatus Heimdallarchaeales</taxon>
        <taxon>Candidatus Heimdallarchaeaceae</taxon>
        <taxon>Candidatus Heimdallarchaeum</taxon>
    </lineage>
</organism>
<sequence length="95" mass="10404">MKYVPQALTSFNTQGFVKLVADKETDYLIGAHIIGFNAGEIIQTASLIISFGKKYGVSLIDISTEFFPYLVQVEAIKLAILALDKDVEKLSCCAN</sequence>
<name>A0A9Y1FMT4_9ARCH</name>
<evidence type="ECO:0000259" key="1">
    <source>
        <dbReference type="Pfam" id="PF02852"/>
    </source>
</evidence>
<reference evidence="2" key="1">
    <citation type="journal article" date="2022" name="Nat. Microbiol.">
        <title>Unique mobile elements and scalable gene flow at the prokaryote-eukaryote boundary revealed by circularized Asgard archaea genomes.</title>
        <authorList>
            <person name="Wu F."/>
            <person name="Speth D.R."/>
            <person name="Philosof A."/>
            <person name="Cremiere A."/>
            <person name="Narayanan A."/>
            <person name="Barco R.A."/>
            <person name="Connon S.A."/>
            <person name="Amend J.P."/>
            <person name="Antoshechkin I.A."/>
            <person name="Orphan V.J."/>
        </authorList>
    </citation>
    <scope>NUCLEOTIDE SEQUENCE</scope>
    <source>
        <strain evidence="2">PR6</strain>
    </source>
</reference>
<dbReference type="Gene3D" id="3.30.390.30">
    <property type="match status" value="1"/>
</dbReference>
<feature type="domain" description="Pyridine nucleotide-disulphide oxidoreductase dimerisation" evidence="1">
    <location>
        <begin position="4"/>
        <end position="78"/>
    </location>
</feature>
<dbReference type="EMBL" id="CP084167">
    <property type="protein sequence ID" value="UJG43032.1"/>
    <property type="molecule type" value="Genomic_DNA"/>
</dbReference>
<evidence type="ECO:0000313" key="2">
    <source>
        <dbReference type="EMBL" id="UJG43032.1"/>
    </source>
</evidence>